<reference evidence="2 3" key="1">
    <citation type="submission" date="2020-08" db="EMBL/GenBank/DDBJ databases">
        <title>Plant Genome Project.</title>
        <authorList>
            <person name="Zhang R.-G."/>
        </authorList>
    </citation>
    <scope>NUCLEOTIDE SEQUENCE [LARGE SCALE GENOMIC DNA]</scope>
    <source>
        <tissue evidence="2">Rhizome</tissue>
    </source>
</reference>
<comment type="caution">
    <text evidence="2">The sequence shown here is derived from an EMBL/GenBank/DDBJ whole genome shotgun (WGS) entry which is preliminary data.</text>
</comment>
<proteinExistence type="predicted"/>
<keyword evidence="1" id="KW-0812">Transmembrane</keyword>
<accession>A0A8J5L6H9</accession>
<sequence length="231" mass="25555">MAASSRRGIPAVLGGCTFLTHRATCPSSAYYLSHQSVPFLPRRHLLPLPIYCIPCSALESQEHRPSYSQLVLMASKALARLWRPLAGARPFTTATQPKLRPVALPFVEHLGFSESKRRKAEFVPVYVALGLILTSTSLGLHIAMQQLRHAPNVLVRKNKRETLPEVVDPDWAADKAERFISSSIFRRVAQLQDFDAVRAGISDPTRETNAKKHVVTLKTVGVDPIAISTQT</sequence>
<organism evidence="2 3">
    <name type="scientific">Zingiber officinale</name>
    <name type="common">Ginger</name>
    <name type="synonym">Amomum zingiber</name>
    <dbReference type="NCBI Taxonomy" id="94328"/>
    <lineage>
        <taxon>Eukaryota</taxon>
        <taxon>Viridiplantae</taxon>
        <taxon>Streptophyta</taxon>
        <taxon>Embryophyta</taxon>
        <taxon>Tracheophyta</taxon>
        <taxon>Spermatophyta</taxon>
        <taxon>Magnoliopsida</taxon>
        <taxon>Liliopsida</taxon>
        <taxon>Zingiberales</taxon>
        <taxon>Zingiberaceae</taxon>
        <taxon>Zingiber</taxon>
    </lineage>
</organism>
<evidence type="ECO:0000313" key="3">
    <source>
        <dbReference type="Proteomes" id="UP000734854"/>
    </source>
</evidence>
<evidence type="ECO:0000313" key="2">
    <source>
        <dbReference type="EMBL" id="KAG6508163.1"/>
    </source>
</evidence>
<dbReference type="AlphaFoldDB" id="A0A8J5L6H9"/>
<dbReference type="PANTHER" id="PTHR33919">
    <property type="entry name" value="OS09G0127700 PROTEIN"/>
    <property type="match status" value="1"/>
</dbReference>
<keyword evidence="1" id="KW-1133">Transmembrane helix</keyword>
<evidence type="ECO:0008006" key="4">
    <source>
        <dbReference type="Google" id="ProtNLM"/>
    </source>
</evidence>
<evidence type="ECO:0000256" key="1">
    <source>
        <dbReference type="SAM" id="Phobius"/>
    </source>
</evidence>
<keyword evidence="1" id="KW-0472">Membrane</keyword>
<dbReference type="PANTHER" id="PTHR33919:SF11">
    <property type="entry name" value="EXPRESSED PROTEIN"/>
    <property type="match status" value="1"/>
</dbReference>
<gene>
    <name evidence="2" type="ORF">ZIOFF_033533</name>
</gene>
<dbReference type="Proteomes" id="UP000734854">
    <property type="component" value="Unassembled WGS sequence"/>
</dbReference>
<name>A0A8J5L6H9_ZINOF</name>
<feature type="transmembrane region" description="Helical" evidence="1">
    <location>
        <begin position="123"/>
        <end position="144"/>
    </location>
</feature>
<keyword evidence="3" id="KW-1185">Reference proteome</keyword>
<dbReference type="EMBL" id="JACMSC010000009">
    <property type="protein sequence ID" value="KAG6508163.1"/>
    <property type="molecule type" value="Genomic_DNA"/>
</dbReference>
<protein>
    <recommendedName>
        <fullName evidence="4">NFU1 iron-sulfur cluster protein</fullName>
    </recommendedName>
</protein>